<name>A0A8S1ECG4_9PELO</name>
<comment type="caution">
    <text evidence="2">The sequence shown here is derived from an EMBL/GenBank/DDBJ whole genome shotgun (WGS) entry which is preliminary data.</text>
</comment>
<proteinExistence type="predicted"/>
<evidence type="ECO:0008006" key="4">
    <source>
        <dbReference type="Google" id="ProtNLM"/>
    </source>
</evidence>
<evidence type="ECO:0000313" key="3">
    <source>
        <dbReference type="Proteomes" id="UP000494206"/>
    </source>
</evidence>
<keyword evidence="3" id="KW-1185">Reference proteome</keyword>
<dbReference type="PANTHER" id="PTHR33272">
    <property type="entry name" value="PROTEIN CBG22877-RELATED"/>
    <property type="match status" value="1"/>
</dbReference>
<reference evidence="2 3" key="1">
    <citation type="submission" date="2020-04" db="EMBL/GenBank/DDBJ databases">
        <authorList>
            <person name="Laetsch R D."/>
            <person name="Stevens L."/>
            <person name="Kumar S."/>
            <person name="Blaxter L. M."/>
        </authorList>
    </citation>
    <scope>NUCLEOTIDE SEQUENCE [LARGE SCALE GENOMIC DNA]</scope>
</reference>
<evidence type="ECO:0000256" key="1">
    <source>
        <dbReference type="SAM" id="SignalP"/>
    </source>
</evidence>
<sequence length="112" mass="12664">MSKFLILLTFMVFTINAHPVPPTADEAKQELINAGVSAETADGIVSIAEKYKDQFEQGKSDREVAKAAFESFHNEVQEFIKTQPQSDQDAYNAFVEKRKAEHMQHHNHEESA</sequence>
<gene>
    <name evidence="2" type="ORF">CBOVIS_LOCUS1177</name>
</gene>
<dbReference type="OrthoDB" id="5841586at2759"/>
<feature type="signal peptide" evidence="1">
    <location>
        <begin position="1"/>
        <end position="17"/>
    </location>
</feature>
<evidence type="ECO:0000313" key="2">
    <source>
        <dbReference type="EMBL" id="CAB3397818.1"/>
    </source>
</evidence>
<feature type="chain" id="PRO_5035930034" description="DUF148 domain-containing protein" evidence="1">
    <location>
        <begin position="18"/>
        <end position="112"/>
    </location>
</feature>
<dbReference type="InterPro" id="IPR027913">
    <property type="entry name" value="DUF4473"/>
</dbReference>
<dbReference type="Proteomes" id="UP000494206">
    <property type="component" value="Unassembled WGS sequence"/>
</dbReference>
<dbReference type="Pfam" id="PF14747">
    <property type="entry name" value="DUF4473"/>
    <property type="match status" value="1"/>
</dbReference>
<dbReference type="AlphaFoldDB" id="A0A8S1ECG4"/>
<organism evidence="2 3">
    <name type="scientific">Caenorhabditis bovis</name>
    <dbReference type="NCBI Taxonomy" id="2654633"/>
    <lineage>
        <taxon>Eukaryota</taxon>
        <taxon>Metazoa</taxon>
        <taxon>Ecdysozoa</taxon>
        <taxon>Nematoda</taxon>
        <taxon>Chromadorea</taxon>
        <taxon>Rhabditida</taxon>
        <taxon>Rhabditina</taxon>
        <taxon>Rhabditomorpha</taxon>
        <taxon>Rhabditoidea</taxon>
        <taxon>Rhabditidae</taxon>
        <taxon>Peloderinae</taxon>
        <taxon>Caenorhabditis</taxon>
    </lineage>
</organism>
<dbReference type="EMBL" id="CADEPM010000001">
    <property type="protein sequence ID" value="CAB3397818.1"/>
    <property type="molecule type" value="Genomic_DNA"/>
</dbReference>
<keyword evidence="1" id="KW-0732">Signal</keyword>
<protein>
    <recommendedName>
        <fullName evidence="4">DUF148 domain-containing protein</fullName>
    </recommendedName>
</protein>
<accession>A0A8S1ECG4</accession>